<keyword evidence="2" id="KW-0067">ATP-binding</keyword>
<comment type="caution">
    <text evidence="2">Lacks conserved residue(s) required for the propagation of feature annotation.</text>
</comment>
<feature type="binding site" evidence="2">
    <location>
        <position position="229"/>
    </location>
    <ligand>
        <name>Mg(2+)</name>
        <dbReference type="ChEBI" id="CHEBI:18420"/>
        <label>1</label>
    </ligand>
</feature>
<feature type="compositionally biased region" description="Basic residues" evidence="3">
    <location>
        <begin position="30"/>
        <end position="53"/>
    </location>
</feature>
<feature type="domain" description="PurM-like N-terminal" evidence="4">
    <location>
        <begin position="211"/>
        <end position="323"/>
    </location>
</feature>
<evidence type="ECO:0000259" key="4">
    <source>
        <dbReference type="Pfam" id="PF00586"/>
    </source>
</evidence>
<proteinExistence type="inferred from homology"/>
<dbReference type="EMBL" id="JABBKX010000001">
    <property type="protein sequence ID" value="NMJ39765.1"/>
    <property type="molecule type" value="Genomic_DNA"/>
</dbReference>
<feature type="binding site" evidence="2">
    <location>
        <position position="503"/>
    </location>
    <ligand>
        <name>substrate</name>
    </ligand>
</feature>
<feature type="binding site" evidence="2">
    <location>
        <position position="257"/>
    </location>
    <ligand>
        <name>Mg(2+)</name>
        <dbReference type="ChEBI" id="CHEBI:18420"/>
        <label>3</label>
    </ligand>
</feature>
<reference evidence="6 7" key="1">
    <citation type="submission" date="2020-03" db="EMBL/GenBank/DDBJ databases">
        <authorList>
            <person name="Sun Q."/>
        </authorList>
    </citation>
    <scope>NUCLEOTIDE SEQUENCE [LARGE SCALE GENOMIC DNA]</scope>
    <source>
        <strain evidence="6 7">JC162</strain>
    </source>
</reference>
<keyword evidence="7" id="KW-1185">Reference proteome</keyword>
<evidence type="ECO:0000256" key="2">
    <source>
        <dbReference type="HAMAP-Rule" id="MF_02128"/>
    </source>
</evidence>
<feature type="compositionally biased region" description="Low complexity" evidence="3">
    <location>
        <begin position="115"/>
        <end position="125"/>
    </location>
</feature>
<dbReference type="InterPro" id="IPR010918">
    <property type="entry name" value="PurM-like_C_dom"/>
</dbReference>
<dbReference type="CDD" id="cd02194">
    <property type="entry name" value="ThiL"/>
    <property type="match status" value="1"/>
</dbReference>
<comment type="function">
    <text evidence="2">Catalyzes the ATP-dependent phosphorylation of thiamine-monophosphate (TMP) to form thiamine-pyrophosphate (TPP), the active form of vitamin B1.</text>
</comment>
<dbReference type="PANTHER" id="PTHR30270">
    <property type="entry name" value="THIAMINE-MONOPHOSPHATE KINASE"/>
    <property type="match status" value="1"/>
</dbReference>
<dbReference type="GO" id="GO:0009228">
    <property type="term" value="P:thiamine biosynthetic process"/>
    <property type="evidence" value="ECO:0007669"/>
    <property type="project" value="UniProtKB-KW"/>
</dbReference>
<dbReference type="NCBIfam" id="TIGR01379">
    <property type="entry name" value="thiL"/>
    <property type="match status" value="1"/>
</dbReference>
<keyword evidence="2" id="KW-0460">Magnesium</keyword>
<evidence type="ECO:0000256" key="1">
    <source>
        <dbReference type="ARBA" id="ARBA00022977"/>
    </source>
</evidence>
<feature type="binding site" evidence="2">
    <location>
        <position position="257"/>
    </location>
    <ligand>
        <name>Mg(2+)</name>
        <dbReference type="ChEBI" id="CHEBI:18420"/>
        <label>2</label>
    </ligand>
</feature>
<evidence type="ECO:0000256" key="3">
    <source>
        <dbReference type="SAM" id="MobiDB-lite"/>
    </source>
</evidence>
<dbReference type="Gene3D" id="3.90.650.10">
    <property type="entry name" value="PurM-like C-terminal domain"/>
    <property type="match status" value="1"/>
</dbReference>
<dbReference type="HAMAP" id="MF_02128">
    <property type="entry name" value="TMP_kinase"/>
    <property type="match status" value="1"/>
</dbReference>
<dbReference type="AlphaFoldDB" id="A0A848E965"/>
<sequence length="506" mass="52452">MPCWARSRSRAAGVSRDEPAPPPQADRPPAHRGARRRRAGAVPVRAHRRKRRDGRAAVHPPPHRRRRHHRAGGLRGRPRAARAHPALRGDPEGRGDAVRGCGCRDPRASQAGLDAGAPRPRAARPAARRGGGTDERRRAAGARGDQRIPRRRAGLPRRRDGALRQRRARRPGPCAAPGGVRAGAVSLPPEFALIARHFRPLAGEGALDLADDAAVLDIPAGRRLVIAADAMVEGVHYLPDNPPDSVGKKLLRVNLSDLAAMGAAPLGYLMTTTFARGIADDWIAGFVRGLAEDQRAFGLGVLGGDTAATPGPTCLSLTILGTVAPGAVLTRAGAQVGDEIWVSGTIGDGALGLRVLQGSLPGDTGGHLARRYRLPEPRLALGQAIAGLAHAGMDVSDGLVQDLGHLCRAGGCGAEIEAALVPLSLPARALVGADPALLPVVLTGGDDYELLFAAAAGDAAAVLARAAAAGVPVTRIGRFVPGKPEVAVRGLDGTPLALSRGGWSHF</sequence>
<feature type="binding site" evidence="2">
    <location>
        <position position="212"/>
    </location>
    <ligand>
        <name>Mg(2+)</name>
        <dbReference type="ChEBI" id="CHEBI:18420"/>
        <label>3</label>
    </ligand>
</feature>
<dbReference type="InterPro" id="IPR006283">
    <property type="entry name" value="ThiL-like"/>
</dbReference>
<dbReference type="Gene3D" id="3.30.1330.10">
    <property type="entry name" value="PurM-like, N-terminal domain"/>
    <property type="match status" value="1"/>
</dbReference>
<feature type="binding site" evidence="2">
    <location>
        <position position="397"/>
    </location>
    <ligand>
        <name>Mg(2+)</name>
        <dbReference type="ChEBI" id="CHEBI:18420"/>
        <label>5</label>
    </ligand>
</feature>
<feature type="compositionally biased region" description="Low complexity" evidence="3">
    <location>
        <begin position="171"/>
        <end position="181"/>
    </location>
</feature>
<feature type="binding site" evidence="2">
    <location>
        <position position="396"/>
    </location>
    <ligand>
        <name>ATP</name>
        <dbReference type="ChEBI" id="CHEBI:30616"/>
    </ligand>
</feature>
<feature type="binding site" evidence="2">
    <location>
        <position position="394"/>
    </location>
    <ligand>
        <name>Mg(2+)</name>
        <dbReference type="ChEBI" id="CHEBI:18420"/>
        <label>3</label>
    </ligand>
</feature>
<keyword evidence="2" id="KW-0479">Metal-binding</keyword>
<keyword evidence="2 6" id="KW-0418">Kinase</keyword>
<protein>
    <recommendedName>
        <fullName evidence="2">Thiamine-monophosphate kinase</fullName>
        <shortName evidence="2">TMP kinase</shortName>
        <shortName evidence="2">Thiamine-phosphate kinase</shortName>
        <ecNumber evidence="2">2.7.4.16</ecNumber>
    </recommendedName>
</protein>
<keyword evidence="1 2" id="KW-0784">Thiamine biosynthesis</keyword>
<comment type="pathway">
    <text evidence="2">Cofactor biosynthesis; thiamine diphosphate biosynthesis; thiamine diphosphate from thiamine phosphate: step 1/1.</text>
</comment>
<keyword evidence="2" id="KW-0547">Nucleotide-binding</keyword>
<feature type="region of interest" description="Disordered" evidence="3">
    <location>
        <begin position="1"/>
        <end position="181"/>
    </location>
</feature>
<dbReference type="InterPro" id="IPR016188">
    <property type="entry name" value="PurM-like_N"/>
</dbReference>
<keyword evidence="2 6" id="KW-0808">Transferase</keyword>
<feature type="binding site" evidence="2">
    <location>
        <position position="236"/>
    </location>
    <ligand>
        <name>substrate</name>
    </ligand>
</feature>
<dbReference type="Proteomes" id="UP000548582">
    <property type="component" value="Unassembled WGS sequence"/>
</dbReference>
<comment type="catalytic activity">
    <reaction evidence="2">
        <text>thiamine phosphate + ATP = thiamine diphosphate + ADP</text>
        <dbReference type="Rhea" id="RHEA:15913"/>
        <dbReference type="ChEBI" id="CHEBI:30616"/>
        <dbReference type="ChEBI" id="CHEBI:37575"/>
        <dbReference type="ChEBI" id="CHEBI:58937"/>
        <dbReference type="ChEBI" id="CHEBI:456216"/>
        <dbReference type="EC" id="2.7.4.16"/>
    </reaction>
</comment>
<dbReference type="EC" id="2.7.4.16" evidence="2"/>
<comment type="similarity">
    <text evidence="2">Belongs to the thiamine-monophosphate kinase family.</text>
</comment>
<dbReference type="InterPro" id="IPR036676">
    <property type="entry name" value="PurM-like_C_sf"/>
</dbReference>
<dbReference type="GO" id="GO:0009030">
    <property type="term" value="F:thiamine-phosphate kinase activity"/>
    <property type="evidence" value="ECO:0007669"/>
    <property type="project" value="UniProtKB-UniRule"/>
</dbReference>
<dbReference type="Pfam" id="PF00586">
    <property type="entry name" value="AIRS"/>
    <property type="match status" value="1"/>
</dbReference>
<feature type="compositionally biased region" description="Basic and acidic residues" evidence="3">
    <location>
        <begin position="131"/>
        <end position="148"/>
    </location>
</feature>
<dbReference type="InterPro" id="IPR036921">
    <property type="entry name" value="PurM-like_N_sf"/>
</dbReference>
<name>A0A848E965_9PROT</name>
<dbReference type="SUPFAM" id="SSF55326">
    <property type="entry name" value="PurM N-terminal domain-like"/>
    <property type="match status" value="1"/>
</dbReference>
<dbReference type="GO" id="GO:0009229">
    <property type="term" value="P:thiamine diphosphate biosynthetic process"/>
    <property type="evidence" value="ECO:0007669"/>
    <property type="project" value="UniProtKB-UniRule"/>
</dbReference>
<dbReference type="PANTHER" id="PTHR30270:SF0">
    <property type="entry name" value="THIAMINE-MONOPHOSPHATE KINASE"/>
    <property type="match status" value="1"/>
</dbReference>
<comment type="caution">
    <text evidence="6">The sequence shown here is derived from an EMBL/GenBank/DDBJ whole genome shotgun (WGS) entry which is preliminary data.</text>
</comment>
<comment type="miscellaneous">
    <text evidence="2">Reaction mechanism of ThiL seems to utilize a direct, inline transfer of the gamma-phosphate of ATP to TMP rather than a phosphorylated enzyme intermediate.</text>
</comment>
<evidence type="ECO:0000313" key="6">
    <source>
        <dbReference type="EMBL" id="NMJ39765.1"/>
    </source>
</evidence>
<evidence type="ECO:0000313" key="7">
    <source>
        <dbReference type="Proteomes" id="UP000548582"/>
    </source>
</evidence>
<feature type="binding site" evidence="2">
    <location>
        <position position="212"/>
    </location>
    <ligand>
        <name>Mg(2+)</name>
        <dbReference type="ChEBI" id="CHEBI:18420"/>
        <label>4</label>
    </ligand>
</feature>
<feature type="compositionally biased region" description="Basic residues" evidence="3">
    <location>
        <begin position="61"/>
        <end position="82"/>
    </location>
</feature>
<feature type="binding site" evidence="2">
    <location>
        <begin position="304"/>
        <end position="305"/>
    </location>
    <ligand>
        <name>ATP</name>
        <dbReference type="ChEBI" id="CHEBI:30616"/>
    </ligand>
</feature>
<evidence type="ECO:0000259" key="5">
    <source>
        <dbReference type="Pfam" id="PF02769"/>
    </source>
</evidence>
<accession>A0A848E965</accession>
<gene>
    <name evidence="2 6" type="primary">thiL</name>
    <name evidence="6" type="ORF">GWK16_00820</name>
</gene>
<feature type="binding site" evidence="2">
    <location>
        <position position="305"/>
    </location>
    <ligand>
        <name>Mg(2+)</name>
        <dbReference type="ChEBI" id="CHEBI:18420"/>
        <label>1</label>
    </ligand>
</feature>
<dbReference type="GO" id="GO:0005524">
    <property type="term" value="F:ATP binding"/>
    <property type="evidence" value="ECO:0007669"/>
    <property type="project" value="UniProtKB-UniRule"/>
</dbReference>
<feature type="binding site" evidence="2">
    <location>
        <position position="446"/>
    </location>
    <ligand>
        <name>substrate</name>
    </ligand>
</feature>
<feature type="compositionally biased region" description="Basic and acidic residues" evidence="3">
    <location>
        <begin position="87"/>
        <end position="107"/>
    </location>
</feature>
<feature type="binding site" evidence="2">
    <location>
        <position position="257"/>
    </location>
    <ligand>
        <name>Mg(2+)</name>
        <dbReference type="ChEBI" id="CHEBI:18420"/>
        <label>4</label>
    </ligand>
</feature>
<feature type="binding site" evidence="2">
    <location>
        <position position="229"/>
    </location>
    <ligand>
        <name>Mg(2+)</name>
        <dbReference type="ChEBI" id="CHEBI:18420"/>
        <label>2</label>
    </ligand>
</feature>
<dbReference type="UniPathway" id="UPA00060">
    <property type="reaction ID" value="UER00142"/>
</dbReference>
<dbReference type="SUPFAM" id="SSF56042">
    <property type="entry name" value="PurM C-terminal domain-like"/>
    <property type="match status" value="1"/>
</dbReference>
<feature type="domain" description="PurM-like C-terminal" evidence="5">
    <location>
        <begin position="335"/>
        <end position="483"/>
    </location>
</feature>
<organism evidence="6 7">
    <name type="scientific">Neoroseomonas marina</name>
    <dbReference type="NCBI Taxonomy" id="1232220"/>
    <lineage>
        <taxon>Bacteria</taxon>
        <taxon>Pseudomonadati</taxon>
        <taxon>Pseudomonadota</taxon>
        <taxon>Alphaproteobacteria</taxon>
        <taxon>Acetobacterales</taxon>
        <taxon>Acetobacteraceae</taxon>
        <taxon>Neoroseomonas</taxon>
    </lineage>
</organism>
<dbReference type="Pfam" id="PF02769">
    <property type="entry name" value="AIRS_C"/>
    <property type="match status" value="1"/>
</dbReference>
<dbReference type="GO" id="GO:0000287">
    <property type="term" value="F:magnesium ion binding"/>
    <property type="evidence" value="ECO:0007669"/>
    <property type="project" value="UniProtKB-UniRule"/>
</dbReference>
<feature type="binding site" evidence="2">
    <location>
        <position position="331"/>
    </location>
    <ligand>
        <name>ATP</name>
        <dbReference type="ChEBI" id="CHEBI:30616"/>
    </ligand>
</feature>